<keyword evidence="1" id="KW-0732">Signal</keyword>
<reference evidence="3 4" key="2">
    <citation type="submission" date="2014-09" db="EMBL/GenBank/DDBJ databases">
        <authorList>
            <consortium name="NBRP consortium"/>
            <person name="Sawabe T."/>
            <person name="Meirelles P."/>
            <person name="Nakanishi M."/>
            <person name="Sayaka M."/>
            <person name="Hattori M."/>
            <person name="Ohkuma M."/>
        </authorList>
    </citation>
    <scope>NUCLEOTIDE SEQUENCE [LARGE SCALE GENOMIC DNA]</scope>
    <source>
        <strain evidence="3 4">JCM 19240</strain>
    </source>
</reference>
<dbReference type="Gene3D" id="2.40.160.10">
    <property type="entry name" value="Porin"/>
    <property type="match status" value="1"/>
</dbReference>
<dbReference type="EMBL" id="BBMT01000007">
    <property type="protein sequence ID" value="GAL35536.1"/>
    <property type="molecule type" value="Genomic_DNA"/>
</dbReference>
<dbReference type="Pfam" id="PF13609">
    <property type="entry name" value="Porin_4"/>
    <property type="match status" value="1"/>
</dbReference>
<dbReference type="GO" id="GO:0016020">
    <property type="term" value="C:membrane"/>
    <property type="evidence" value="ECO:0007669"/>
    <property type="project" value="InterPro"/>
</dbReference>
<gene>
    <name evidence="3" type="ORF">JCM19240_383</name>
</gene>
<name>A0A090T6J3_9VIBR</name>
<dbReference type="GO" id="GO:0015288">
    <property type="term" value="F:porin activity"/>
    <property type="evidence" value="ECO:0007669"/>
    <property type="project" value="InterPro"/>
</dbReference>
<accession>A0A090T6J3</accession>
<organism evidence="3 4">
    <name type="scientific">Vibrio maritimus</name>
    <dbReference type="NCBI Taxonomy" id="990268"/>
    <lineage>
        <taxon>Bacteria</taxon>
        <taxon>Pseudomonadati</taxon>
        <taxon>Pseudomonadota</taxon>
        <taxon>Gammaproteobacteria</taxon>
        <taxon>Vibrionales</taxon>
        <taxon>Vibrionaceae</taxon>
        <taxon>Vibrio</taxon>
    </lineage>
</organism>
<feature type="chain" id="PRO_5001863710" evidence="1">
    <location>
        <begin position="21"/>
        <end position="371"/>
    </location>
</feature>
<protein>
    <submittedName>
        <fullName evidence="3">ABC-type sulfate transport system permease component</fullName>
    </submittedName>
</protein>
<comment type="caution">
    <text evidence="3">The sequence shown here is derived from an EMBL/GenBank/DDBJ whole genome shotgun (WGS) entry which is preliminary data.</text>
</comment>
<dbReference type="Proteomes" id="UP000029224">
    <property type="component" value="Unassembled WGS sequence"/>
</dbReference>
<dbReference type="SUPFAM" id="SSF56935">
    <property type="entry name" value="Porins"/>
    <property type="match status" value="1"/>
</dbReference>
<dbReference type="InterPro" id="IPR033900">
    <property type="entry name" value="Gram_neg_porin_domain"/>
</dbReference>
<evidence type="ECO:0000259" key="2">
    <source>
        <dbReference type="Pfam" id="PF13609"/>
    </source>
</evidence>
<evidence type="ECO:0000313" key="4">
    <source>
        <dbReference type="Proteomes" id="UP000029224"/>
    </source>
</evidence>
<dbReference type="AlphaFoldDB" id="A0A090T6J3"/>
<reference evidence="3 4" key="1">
    <citation type="submission" date="2014-09" db="EMBL/GenBank/DDBJ databases">
        <title>Vibrio maritimus JCM 19240. (C210) whole genome shotgun sequence.</title>
        <authorList>
            <person name="Sawabe T."/>
            <person name="Meirelles P."/>
            <person name="Nakanishi M."/>
            <person name="Sayaka M."/>
            <person name="Hattori M."/>
            <person name="Ohkuma M."/>
        </authorList>
    </citation>
    <scope>NUCLEOTIDE SEQUENCE [LARGE SCALE GENOMIC DNA]</scope>
    <source>
        <strain evidence="3 4">JCM 19240</strain>
    </source>
</reference>
<dbReference type="InterPro" id="IPR023614">
    <property type="entry name" value="Porin_dom_sf"/>
</dbReference>
<feature type="signal peptide" evidence="1">
    <location>
        <begin position="1"/>
        <end position="20"/>
    </location>
</feature>
<evidence type="ECO:0000313" key="3">
    <source>
        <dbReference type="EMBL" id="GAL35536.1"/>
    </source>
</evidence>
<sequence length="371" mass="42055">MMKKLPYTFILASLCAPAHAVIELTDTLSFSGFGTTSWARSDNDTPLFINRFIKDENCFDCDTTFGLQLDYYNKGFKASVQGVKRPQDNWSNPSLEWAYVGYEVGDFDIRGGRQRLPLYLASEYFYVGQAYTLARLPTEVYGAFLGITGYNGFAVTWNHYLTDELQLSLTPYVGFNDNNKVEFSPNFALDFETDRLYGLNAKLIGDFYRWNFSVMDGEFDVTSSGTAFASIPFPPFEAQFPINGTERNTVKIYSIGTEYEFGAVKTTFEFQKTESRRMDWYGLASYRMAPFTPYIAYGQLYQDGERSNMTSTLGVRYDLLSNVSINAEYQYVQVLNDGTGPFAQERTITIPSAPLPDNSASVYTLMVSFVF</sequence>
<proteinExistence type="predicted"/>
<dbReference type="OrthoDB" id="197869at2"/>
<keyword evidence="4" id="KW-1185">Reference proteome</keyword>
<feature type="domain" description="Porin" evidence="2">
    <location>
        <begin position="10"/>
        <end position="333"/>
    </location>
</feature>
<evidence type="ECO:0000256" key="1">
    <source>
        <dbReference type="SAM" id="SignalP"/>
    </source>
</evidence>